<comment type="caution">
    <text evidence="1">The sequence shown here is derived from an EMBL/GenBank/DDBJ whole genome shotgun (WGS) entry which is preliminary data.</text>
</comment>
<name>G6XIR4_9PROT</name>
<organism evidence="1 2">
    <name type="scientific">Gluconobacter morbifer G707</name>
    <dbReference type="NCBI Taxonomy" id="1088869"/>
    <lineage>
        <taxon>Bacteria</taxon>
        <taxon>Pseudomonadati</taxon>
        <taxon>Pseudomonadota</taxon>
        <taxon>Alphaproteobacteria</taxon>
        <taxon>Acetobacterales</taxon>
        <taxon>Acetobacteraceae</taxon>
        <taxon>Gluconobacter</taxon>
    </lineage>
</organism>
<reference evidence="1 2" key="1">
    <citation type="submission" date="2011-10" db="EMBL/GenBank/DDBJ databases">
        <title>Genome sequence of Gluconobacter morbifer G707, isolated from Drosophila gut.</title>
        <authorList>
            <person name="Lee W.-J."/>
            <person name="Kim E.-K."/>
        </authorList>
    </citation>
    <scope>NUCLEOTIDE SEQUENCE [LARGE SCALE GENOMIC DNA]</scope>
    <source>
        <strain evidence="1 2">G707</strain>
    </source>
</reference>
<dbReference type="EMBL" id="AGQV01000002">
    <property type="protein sequence ID" value="EHH68372.1"/>
    <property type="molecule type" value="Genomic_DNA"/>
</dbReference>
<dbReference type="Proteomes" id="UP000004949">
    <property type="component" value="Unassembled WGS sequence"/>
</dbReference>
<dbReference type="AlphaFoldDB" id="G6XIR4"/>
<protein>
    <submittedName>
        <fullName evidence="1">Uncharacterized protein</fullName>
    </submittedName>
</protein>
<dbReference type="STRING" id="1088869.GMO_11420"/>
<proteinExistence type="predicted"/>
<accession>G6XIR4</accession>
<gene>
    <name evidence="1" type="ORF">GMO_11420</name>
</gene>
<sequence>MSYAVIDHPLQGIETVFSGKLQGGGAIGDLCSKKKPKP</sequence>
<evidence type="ECO:0000313" key="2">
    <source>
        <dbReference type="Proteomes" id="UP000004949"/>
    </source>
</evidence>
<keyword evidence="2" id="KW-1185">Reference proteome</keyword>
<evidence type="ECO:0000313" key="1">
    <source>
        <dbReference type="EMBL" id="EHH68372.1"/>
    </source>
</evidence>